<dbReference type="NCBIfam" id="TIGR00229">
    <property type="entry name" value="sensory_box"/>
    <property type="match status" value="1"/>
</dbReference>
<dbReference type="CDD" id="cd00130">
    <property type="entry name" value="PAS"/>
    <property type="match status" value="1"/>
</dbReference>
<proteinExistence type="predicted"/>
<name>A0A7X3FXN4_9BURK</name>
<evidence type="ECO:0000259" key="3">
    <source>
        <dbReference type="PROSITE" id="PS50887"/>
    </source>
</evidence>
<dbReference type="InterPro" id="IPR029787">
    <property type="entry name" value="Nucleotide_cyclase"/>
</dbReference>
<dbReference type="SMART" id="SM00091">
    <property type="entry name" value="PAS"/>
    <property type="match status" value="2"/>
</dbReference>
<dbReference type="AlphaFoldDB" id="A0A7X3FXN4"/>
<dbReference type="EMBL" id="WSES01000002">
    <property type="protein sequence ID" value="MVW59803.1"/>
    <property type="molecule type" value="Genomic_DNA"/>
</dbReference>
<dbReference type="Pfam" id="PF00990">
    <property type="entry name" value="GGDEF"/>
    <property type="match status" value="1"/>
</dbReference>
<dbReference type="Gene3D" id="3.30.70.270">
    <property type="match status" value="1"/>
</dbReference>
<dbReference type="SUPFAM" id="SSF55073">
    <property type="entry name" value="Nucleotide cyclase"/>
    <property type="match status" value="1"/>
</dbReference>
<dbReference type="InterPro" id="IPR052155">
    <property type="entry name" value="Biofilm_reg_signaling"/>
</dbReference>
<evidence type="ECO:0000313" key="5">
    <source>
        <dbReference type="Proteomes" id="UP000443353"/>
    </source>
</evidence>
<evidence type="ECO:0000313" key="4">
    <source>
        <dbReference type="EMBL" id="MVW59803.1"/>
    </source>
</evidence>
<protein>
    <submittedName>
        <fullName evidence="4">Diguanylate cyclase</fullName>
    </submittedName>
</protein>
<dbReference type="NCBIfam" id="TIGR00254">
    <property type="entry name" value="GGDEF"/>
    <property type="match status" value="1"/>
</dbReference>
<dbReference type="InterPro" id="IPR035965">
    <property type="entry name" value="PAS-like_dom_sf"/>
</dbReference>
<dbReference type="Pfam" id="PF08447">
    <property type="entry name" value="PAS_3"/>
    <property type="match status" value="1"/>
</dbReference>
<dbReference type="InterPro" id="IPR000014">
    <property type="entry name" value="PAS"/>
</dbReference>
<dbReference type="InterPro" id="IPR043128">
    <property type="entry name" value="Rev_trsase/Diguanyl_cyclase"/>
</dbReference>
<reference evidence="4 5" key="1">
    <citation type="submission" date="2019-12" db="EMBL/GenBank/DDBJ databases">
        <authorList>
            <person name="Li C."/>
            <person name="Zhao J."/>
        </authorList>
    </citation>
    <scope>NUCLEOTIDE SEQUENCE [LARGE SCALE GENOMIC DNA]</scope>
    <source>
        <strain evidence="4 5">NEAU-DD11</strain>
    </source>
</reference>
<dbReference type="InterPro" id="IPR001610">
    <property type="entry name" value="PAC"/>
</dbReference>
<evidence type="ECO:0000259" key="2">
    <source>
        <dbReference type="PROSITE" id="PS50113"/>
    </source>
</evidence>
<dbReference type="Pfam" id="PF13188">
    <property type="entry name" value="PAS_8"/>
    <property type="match status" value="1"/>
</dbReference>
<feature type="domain" description="PAC" evidence="2">
    <location>
        <begin position="227"/>
        <end position="279"/>
    </location>
</feature>
<feature type="domain" description="GGDEF" evidence="3">
    <location>
        <begin position="311"/>
        <end position="434"/>
    </location>
</feature>
<evidence type="ECO:0000259" key="1">
    <source>
        <dbReference type="PROSITE" id="PS50112"/>
    </source>
</evidence>
<dbReference type="Gene3D" id="3.30.450.20">
    <property type="entry name" value="PAS domain"/>
    <property type="match status" value="2"/>
</dbReference>
<gene>
    <name evidence="4" type="ORF">GPY61_07655</name>
</gene>
<dbReference type="PROSITE" id="PS50887">
    <property type="entry name" value="GGDEF"/>
    <property type="match status" value="1"/>
</dbReference>
<dbReference type="SMART" id="SM00086">
    <property type="entry name" value="PAC"/>
    <property type="match status" value="2"/>
</dbReference>
<dbReference type="SUPFAM" id="SSF55785">
    <property type="entry name" value="PYP-like sensor domain (PAS domain)"/>
    <property type="match status" value="2"/>
</dbReference>
<dbReference type="PANTHER" id="PTHR44757">
    <property type="entry name" value="DIGUANYLATE CYCLASE DGCP"/>
    <property type="match status" value="1"/>
</dbReference>
<dbReference type="PROSITE" id="PS50113">
    <property type="entry name" value="PAC"/>
    <property type="match status" value="1"/>
</dbReference>
<dbReference type="PROSITE" id="PS50112">
    <property type="entry name" value="PAS"/>
    <property type="match status" value="1"/>
</dbReference>
<dbReference type="CDD" id="cd01949">
    <property type="entry name" value="GGDEF"/>
    <property type="match status" value="1"/>
</dbReference>
<accession>A0A7X3FXN4</accession>
<dbReference type="Proteomes" id="UP000443353">
    <property type="component" value="Unassembled WGS sequence"/>
</dbReference>
<comment type="caution">
    <text evidence="4">The sequence shown here is derived from an EMBL/GenBank/DDBJ whole genome shotgun (WGS) entry which is preliminary data.</text>
</comment>
<dbReference type="SMART" id="SM00267">
    <property type="entry name" value="GGDEF"/>
    <property type="match status" value="1"/>
</dbReference>
<dbReference type="InterPro" id="IPR013655">
    <property type="entry name" value="PAS_fold_3"/>
</dbReference>
<organism evidence="4 5">
    <name type="scientific">Massilia cellulosiltytica</name>
    <dbReference type="NCBI Taxonomy" id="2683234"/>
    <lineage>
        <taxon>Bacteria</taxon>
        <taxon>Pseudomonadati</taxon>
        <taxon>Pseudomonadota</taxon>
        <taxon>Betaproteobacteria</taxon>
        <taxon>Burkholderiales</taxon>
        <taxon>Oxalobacteraceae</taxon>
        <taxon>Telluria group</taxon>
        <taxon>Massilia</taxon>
    </lineage>
</organism>
<dbReference type="InterPro" id="IPR000160">
    <property type="entry name" value="GGDEF_dom"/>
</dbReference>
<dbReference type="InterPro" id="IPR000700">
    <property type="entry name" value="PAS-assoc_C"/>
</dbReference>
<sequence length="438" mass="46620">MSTSSVAIFSSTAMAPDGAERLARLEDELALARAALDGSAEGVVVVDTRTWRVRQINAPALVLLELDGAALPGIGFDAICRRLRTEDGSTPTPAALLLAPPEDGAYRFIRADGGAVPVALRATRACVAGRDLLVVALRDASARVRTASELGAASTRCGITFSQAAIGLAHVTLDGRWSRVNARLAAIVGYPEAELLALTVRQTTHPDDTDNDALAYRRLLDGDIPYTTREKRYVRKDGTPVWVSVNSSLARGADGTPQYFIAMVEDITERKRSERRIRHLATHDAMTGLPNRAGLQQHLDGALRAARAAGLRVGVAFVDMDKLKQINDAQGHEAGDLALVDLARQLRGQVRGEDMVARIGGDEFVIVLSDVAARADIAAILDRVVRAPAAAACSIGVSVFPDDGMDARTLLRHADTAMYRAKQAGGAGYAFFHSTGTP</sequence>
<keyword evidence="5" id="KW-1185">Reference proteome</keyword>
<dbReference type="PANTHER" id="PTHR44757:SF2">
    <property type="entry name" value="BIOFILM ARCHITECTURE MAINTENANCE PROTEIN MBAA"/>
    <property type="match status" value="1"/>
</dbReference>
<feature type="domain" description="PAS" evidence="1">
    <location>
        <begin position="171"/>
        <end position="223"/>
    </location>
</feature>